<organism evidence="1 2">
    <name type="scientific">Candidatus Magnetoglobus multicellularis str. Araruama</name>
    <dbReference type="NCBI Taxonomy" id="890399"/>
    <lineage>
        <taxon>Bacteria</taxon>
        <taxon>Pseudomonadati</taxon>
        <taxon>Thermodesulfobacteriota</taxon>
        <taxon>Desulfobacteria</taxon>
        <taxon>Desulfobacterales</taxon>
        <taxon>Desulfobacteraceae</taxon>
        <taxon>Candidatus Magnetoglobus</taxon>
    </lineage>
</organism>
<comment type="caution">
    <text evidence="1">The sequence shown here is derived from an EMBL/GenBank/DDBJ whole genome shotgun (WGS) entry which is preliminary data.</text>
</comment>
<sequence>MRLVTRPDFDGLACAVLLEELGIINDYLFMHPKDIQDGNISLSKNDVLANVPYCSGCGLWFDHHSTELERLQLSKKSGYGSLTRAYRGFARLSPSCARVIYDYYNGPKELKKFDDSGLMWAIDKYDPADLSQNDILSPEKWILLAFIIDVRTGLGRYKNFRINHLELLQNTIKYCRTLSIEKILEIPDIVERIDLYFEHQEEYKQIIKNHSRAENNVIVIDYRDQPETVVGNRFIEYALYPDQNVSVKAFWGMNKQNVVLSVGHSIINRSSQKDVGSLMLKYGGGGHFKVGTCQIDTKNADSVIREVIDTLKE</sequence>
<dbReference type="PIRSF" id="PIRSF028235">
    <property type="entry name" value="UCP028235"/>
    <property type="match status" value="1"/>
</dbReference>
<dbReference type="Proteomes" id="UP000189670">
    <property type="component" value="Unassembled WGS sequence"/>
</dbReference>
<reference evidence="2" key="1">
    <citation type="submission" date="2012-11" db="EMBL/GenBank/DDBJ databases">
        <authorList>
            <person name="Lucero-Rivera Y.E."/>
            <person name="Tovar-Ramirez D."/>
        </authorList>
    </citation>
    <scope>NUCLEOTIDE SEQUENCE [LARGE SCALE GENOMIC DNA]</scope>
    <source>
        <strain evidence="2">Araruama</strain>
    </source>
</reference>
<protein>
    <submittedName>
        <fullName evidence="1">Exopolyphosphatase-related protein</fullName>
    </submittedName>
</protein>
<dbReference type="InterPro" id="IPR016877">
    <property type="entry name" value="UCP028235"/>
</dbReference>
<accession>A0A1V1PBR2</accession>
<dbReference type="EMBL" id="ATBP01000168">
    <property type="protein sequence ID" value="ETR72240.1"/>
    <property type="molecule type" value="Genomic_DNA"/>
</dbReference>
<dbReference type="AlphaFoldDB" id="A0A1V1PBR2"/>
<proteinExistence type="predicted"/>
<name>A0A1V1PBR2_9BACT</name>
<evidence type="ECO:0000313" key="2">
    <source>
        <dbReference type="Proteomes" id="UP000189670"/>
    </source>
</evidence>
<evidence type="ECO:0000313" key="1">
    <source>
        <dbReference type="EMBL" id="ETR72240.1"/>
    </source>
</evidence>
<gene>
    <name evidence="1" type="ORF">OMM_01868</name>
</gene>